<evidence type="ECO:0000256" key="5">
    <source>
        <dbReference type="ARBA" id="ARBA00022679"/>
    </source>
</evidence>
<evidence type="ECO:0000256" key="12">
    <source>
        <dbReference type="RuleBase" id="RU000304"/>
    </source>
</evidence>
<dbReference type="InterPro" id="IPR017441">
    <property type="entry name" value="Protein_kinase_ATP_BS"/>
</dbReference>
<gene>
    <name evidence="14" type="ORF">KP509_16G025500</name>
</gene>
<dbReference type="OrthoDB" id="1732493at2759"/>
<keyword evidence="4" id="KW-0597">Phosphoprotein</keyword>
<dbReference type="GO" id="GO:0004693">
    <property type="term" value="F:cyclin-dependent protein serine/threonine kinase activity"/>
    <property type="evidence" value="ECO:0007669"/>
    <property type="project" value="UniProtKB-EC"/>
</dbReference>
<dbReference type="InterPro" id="IPR000719">
    <property type="entry name" value="Prot_kinase_dom"/>
</dbReference>
<keyword evidence="6 11" id="KW-0547">Nucleotide-binding</keyword>
<feature type="binding site" evidence="11">
    <location>
        <position position="33"/>
    </location>
    <ligand>
        <name>ATP</name>
        <dbReference type="ChEBI" id="CHEBI:30616"/>
    </ligand>
</feature>
<evidence type="ECO:0000256" key="2">
    <source>
        <dbReference type="ARBA" id="ARBA00012425"/>
    </source>
</evidence>
<dbReference type="EMBL" id="CM035421">
    <property type="protein sequence ID" value="KAH7387501.1"/>
    <property type="molecule type" value="Genomic_DNA"/>
</dbReference>
<evidence type="ECO:0000313" key="15">
    <source>
        <dbReference type="Proteomes" id="UP000825935"/>
    </source>
</evidence>
<keyword evidence="15" id="KW-1185">Reference proteome</keyword>
<evidence type="ECO:0000256" key="8">
    <source>
        <dbReference type="ARBA" id="ARBA00022840"/>
    </source>
</evidence>
<dbReference type="GO" id="GO:0005737">
    <property type="term" value="C:cytoplasm"/>
    <property type="evidence" value="ECO:0007669"/>
    <property type="project" value="TreeGrafter"/>
</dbReference>
<evidence type="ECO:0000256" key="3">
    <source>
        <dbReference type="ARBA" id="ARBA00022527"/>
    </source>
</evidence>
<keyword evidence="7" id="KW-0418">Kinase</keyword>
<evidence type="ECO:0000256" key="6">
    <source>
        <dbReference type="ARBA" id="ARBA00022741"/>
    </source>
</evidence>
<dbReference type="PANTHER" id="PTHR24056:SF254">
    <property type="entry name" value="CYCLIN-DEPENDENT KINASE 2"/>
    <property type="match status" value="1"/>
</dbReference>
<dbReference type="GO" id="GO:0010468">
    <property type="term" value="P:regulation of gene expression"/>
    <property type="evidence" value="ECO:0007669"/>
    <property type="project" value="TreeGrafter"/>
</dbReference>
<name>A0A8T2SXG6_CERRI</name>
<dbReference type="InterPro" id="IPR008271">
    <property type="entry name" value="Ser/Thr_kinase_AS"/>
</dbReference>
<comment type="similarity">
    <text evidence="1">Belongs to the protein kinase superfamily. CMGC Ser/Thr protein kinase family. CDC2/CDKX subfamily.</text>
</comment>
<dbReference type="SMART" id="SM00220">
    <property type="entry name" value="S_TKc"/>
    <property type="match status" value="1"/>
</dbReference>
<evidence type="ECO:0000256" key="4">
    <source>
        <dbReference type="ARBA" id="ARBA00022553"/>
    </source>
</evidence>
<evidence type="ECO:0000256" key="9">
    <source>
        <dbReference type="ARBA" id="ARBA00047811"/>
    </source>
</evidence>
<reference evidence="14" key="1">
    <citation type="submission" date="2021-08" db="EMBL/GenBank/DDBJ databases">
        <title>WGS assembly of Ceratopteris richardii.</title>
        <authorList>
            <person name="Marchant D.B."/>
            <person name="Chen G."/>
            <person name="Jenkins J."/>
            <person name="Shu S."/>
            <person name="Leebens-Mack J."/>
            <person name="Grimwood J."/>
            <person name="Schmutz J."/>
            <person name="Soltis P."/>
            <person name="Soltis D."/>
            <person name="Chen Z.-H."/>
        </authorList>
    </citation>
    <scope>NUCLEOTIDE SEQUENCE</scope>
    <source>
        <strain evidence="14">Whitten #5841</strain>
        <tissue evidence="14">Leaf</tissue>
    </source>
</reference>
<dbReference type="AlphaFoldDB" id="A0A8T2SXG6"/>
<dbReference type="GO" id="GO:0000082">
    <property type="term" value="P:G1/S transition of mitotic cell cycle"/>
    <property type="evidence" value="ECO:0007669"/>
    <property type="project" value="TreeGrafter"/>
</dbReference>
<evidence type="ECO:0000256" key="1">
    <source>
        <dbReference type="ARBA" id="ARBA00006485"/>
    </source>
</evidence>
<dbReference type="InterPro" id="IPR050108">
    <property type="entry name" value="CDK"/>
</dbReference>
<dbReference type="InterPro" id="IPR011009">
    <property type="entry name" value="Kinase-like_dom_sf"/>
</dbReference>
<keyword evidence="3 12" id="KW-0723">Serine/threonine-protein kinase</keyword>
<keyword evidence="8 11" id="KW-0067">ATP-binding</keyword>
<dbReference type="Proteomes" id="UP000825935">
    <property type="component" value="Chromosome 16"/>
</dbReference>
<keyword evidence="5" id="KW-0808">Transferase</keyword>
<dbReference type="PROSITE" id="PS50011">
    <property type="entry name" value="PROTEIN_KINASE_DOM"/>
    <property type="match status" value="1"/>
</dbReference>
<comment type="catalytic activity">
    <reaction evidence="9">
        <text>L-threonyl-[protein] + ATP = O-phospho-L-threonyl-[protein] + ADP + H(+)</text>
        <dbReference type="Rhea" id="RHEA:46608"/>
        <dbReference type="Rhea" id="RHEA-COMP:11060"/>
        <dbReference type="Rhea" id="RHEA-COMP:11605"/>
        <dbReference type="ChEBI" id="CHEBI:15378"/>
        <dbReference type="ChEBI" id="CHEBI:30013"/>
        <dbReference type="ChEBI" id="CHEBI:30616"/>
        <dbReference type="ChEBI" id="CHEBI:61977"/>
        <dbReference type="ChEBI" id="CHEBI:456216"/>
        <dbReference type="EC" id="2.7.11.22"/>
    </reaction>
</comment>
<evidence type="ECO:0000256" key="11">
    <source>
        <dbReference type="PROSITE-ProRule" id="PRU10141"/>
    </source>
</evidence>
<dbReference type="GO" id="GO:0007165">
    <property type="term" value="P:signal transduction"/>
    <property type="evidence" value="ECO:0007669"/>
    <property type="project" value="TreeGrafter"/>
</dbReference>
<dbReference type="PROSITE" id="PS00108">
    <property type="entry name" value="PROTEIN_KINASE_ST"/>
    <property type="match status" value="1"/>
</dbReference>
<dbReference type="GO" id="GO:0010389">
    <property type="term" value="P:regulation of G2/M transition of mitotic cell cycle"/>
    <property type="evidence" value="ECO:0007669"/>
    <property type="project" value="TreeGrafter"/>
</dbReference>
<dbReference type="PANTHER" id="PTHR24056">
    <property type="entry name" value="CELL DIVISION PROTEIN KINASE"/>
    <property type="match status" value="1"/>
</dbReference>
<dbReference type="FunFam" id="3.30.200.20:FF:000927">
    <property type="entry name" value="Cyclin-dependent kinase 2"/>
    <property type="match status" value="1"/>
</dbReference>
<dbReference type="GO" id="GO:0005524">
    <property type="term" value="F:ATP binding"/>
    <property type="evidence" value="ECO:0007669"/>
    <property type="project" value="UniProtKB-UniRule"/>
</dbReference>
<evidence type="ECO:0000313" key="14">
    <source>
        <dbReference type="EMBL" id="KAH7387501.1"/>
    </source>
</evidence>
<protein>
    <recommendedName>
        <fullName evidence="2">cyclin-dependent kinase</fullName>
        <ecNumber evidence="2">2.7.11.22</ecNumber>
    </recommendedName>
</protein>
<evidence type="ECO:0000259" key="13">
    <source>
        <dbReference type="PROSITE" id="PS50011"/>
    </source>
</evidence>
<comment type="catalytic activity">
    <reaction evidence="10">
        <text>L-seryl-[protein] + ATP = O-phospho-L-seryl-[protein] + ADP + H(+)</text>
        <dbReference type="Rhea" id="RHEA:17989"/>
        <dbReference type="Rhea" id="RHEA-COMP:9863"/>
        <dbReference type="Rhea" id="RHEA-COMP:11604"/>
        <dbReference type="ChEBI" id="CHEBI:15378"/>
        <dbReference type="ChEBI" id="CHEBI:29999"/>
        <dbReference type="ChEBI" id="CHEBI:30616"/>
        <dbReference type="ChEBI" id="CHEBI:83421"/>
        <dbReference type="ChEBI" id="CHEBI:456216"/>
        <dbReference type="EC" id="2.7.11.22"/>
    </reaction>
</comment>
<accession>A0A8T2SXG6</accession>
<organism evidence="14 15">
    <name type="scientific">Ceratopteris richardii</name>
    <name type="common">Triangle waterfern</name>
    <dbReference type="NCBI Taxonomy" id="49495"/>
    <lineage>
        <taxon>Eukaryota</taxon>
        <taxon>Viridiplantae</taxon>
        <taxon>Streptophyta</taxon>
        <taxon>Embryophyta</taxon>
        <taxon>Tracheophyta</taxon>
        <taxon>Polypodiopsida</taxon>
        <taxon>Polypodiidae</taxon>
        <taxon>Polypodiales</taxon>
        <taxon>Pteridineae</taxon>
        <taxon>Pteridaceae</taxon>
        <taxon>Parkerioideae</taxon>
        <taxon>Ceratopteris</taxon>
    </lineage>
</organism>
<dbReference type="OMA" id="GSSACNQ"/>
<dbReference type="PROSITE" id="PS00107">
    <property type="entry name" value="PROTEIN_KINASE_ATP"/>
    <property type="match status" value="1"/>
</dbReference>
<proteinExistence type="inferred from homology"/>
<dbReference type="Gene3D" id="1.10.510.10">
    <property type="entry name" value="Transferase(Phosphotransferase) domain 1"/>
    <property type="match status" value="1"/>
</dbReference>
<dbReference type="FunFam" id="1.10.510.10:FF:000281">
    <property type="entry name" value="Cyclin-dependent kinase 2"/>
    <property type="match status" value="1"/>
</dbReference>
<evidence type="ECO:0000256" key="10">
    <source>
        <dbReference type="ARBA" id="ARBA00048367"/>
    </source>
</evidence>
<dbReference type="SUPFAM" id="SSF56112">
    <property type="entry name" value="Protein kinase-like (PK-like)"/>
    <property type="match status" value="1"/>
</dbReference>
<comment type="caution">
    <text evidence="14">The sequence shown here is derived from an EMBL/GenBank/DDBJ whole genome shotgun (WGS) entry which is preliminary data.</text>
</comment>
<sequence>MDNYEKLGKIGEGTYGKVYKARDKRTGRIVALKKSRIEIETQGVPSTVLREISLLQVLSQSIYIVKLLGVEQIHRRGKIEFYLVFEYMDADLKKYIDINGCNRGTASSTLSIKRIKSFMYQLCKGVAHCHRHGVLHRDLKPQNLLIDSEKGLLKIADFGLGRAFSVPLKSYTHEIVTLWYRAPEVLLGDTHYSTSVDMWAVGCIFAELCRSRPLFPGDSELQQLLYIFELLGTPTEDAWPGVYKLRDWHDYPEWKSADIHEAVPDLDDMGINLLSNLLLFNPSRRISAKAALQHPFFDELDKSQY</sequence>
<dbReference type="GO" id="GO:0030332">
    <property type="term" value="F:cyclin binding"/>
    <property type="evidence" value="ECO:0007669"/>
    <property type="project" value="TreeGrafter"/>
</dbReference>
<dbReference type="EC" id="2.7.11.22" evidence="2"/>
<feature type="domain" description="Protein kinase" evidence="13">
    <location>
        <begin position="4"/>
        <end position="297"/>
    </location>
</feature>
<dbReference type="Gene3D" id="3.30.200.20">
    <property type="entry name" value="Phosphorylase Kinase, domain 1"/>
    <property type="match status" value="1"/>
</dbReference>
<dbReference type="GO" id="GO:0000307">
    <property type="term" value="C:cyclin-dependent protein kinase holoenzyme complex"/>
    <property type="evidence" value="ECO:0007669"/>
    <property type="project" value="TreeGrafter"/>
</dbReference>
<dbReference type="GO" id="GO:0005634">
    <property type="term" value="C:nucleus"/>
    <property type="evidence" value="ECO:0007669"/>
    <property type="project" value="TreeGrafter"/>
</dbReference>
<dbReference type="Pfam" id="PF00069">
    <property type="entry name" value="Pkinase"/>
    <property type="match status" value="1"/>
</dbReference>
<evidence type="ECO:0000256" key="7">
    <source>
        <dbReference type="ARBA" id="ARBA00022777"/>
    </source>
</evidence>